<organism evidence="3 4">
    <name type="scientific">Mobilitalea sibirica</name>
    <dbReference type="NCBI Taxonomy" id="1462919"/>
    <lineage>
        <taxon>Bacteria</taxon>
        <taxon>Bacillati</taxon>
        <taxon>Bacillota</taxon>
        <taxon>Clostridia</taxon>
        <taxon>Lachnospirales</taxon>
        <taxon>Lachnospiraceae</taxon>
        <taxon>Mobilitalea</taxon>
    </lineage>
</organism>
<dbReference type="InterPro" id="IPR050563">
    <property type="entry name" value="4-hydroxybenzoyl-CoA_TE"/>
</dbReference>
<evidence type="ECO:0000256" key="1">
    <source>
        <dbReference type="ARBA" id="ARBA00005953"/>
    </source>
</evidence>
<dbReference type="NCBIfam" id="TIGR00051">
    <property type="entry name" value="YbgC/FadM family acyl-CoA thioesterase"/>
    <property type="match status" value="1"/>
</dbReference>
<dbReference type="PANTHER" id="PTHR31793">
    <property type="entry name" value="4-HYDROXYBENZOYL-COA THIOESTERASE FAMILY MEMBER"/>
    <property type="match status" value="1"/>
</dbReference>
<evidence type="ECO:0000256" key="2">
    <source>
        <dbReference type="ARBA" id="ARBA00022801"/>
    </source>
</evidence>
<dbReference type="InterPro" id="IPR006684">
    <property type="entry name" value="YbgC/YbaW"/>
</dbReference>
<dbReference type="RefSeq" id="WP_197661064.1">
    <property type="nucleotide sequence ID" value="NZ_JAEAGR010000006.1"/>
</dbReference>
<dbReference type="GO" id="GO:0047617">
    <property type="term" value="F:fatty acyl-CoA hydrolase activity"/>
    <property type="evidence" value="ECO:0007669"/>
    <property type="project" value="TreeGrafter"/>
</dbReference>
<gene>
    <name evidence="3" type="ORF">I5677_08100</name>
</gene>
<proteinExistence type="inferred from homology"/>
<dbReference type="InterPro" id="IPR029069">
    <property type="entry name" value="HotDog_dom_sf"/>
</dbReference>
<keyword evidence="4" id="KW-1185">Reference proteome</keyword>
<reference evidence="3" key="1">
    <citation type="submission" date="2020-12" db="EMBL/GenBank/DDBJ databases">
        <title>M. sibirica DSM 26468T genome.</title>
        <authorList>
            <person name="Thieme N."/>
            <person name="Rettenmaier R."/>
            <person name="Zverlov V."/>
            <person name="Liebl W."/>
        </authorList>
    </citation>
    <scope>NUCLEOTIDE SEQUENCE</scope>
    <source>
        <strain evidence="3">DSM 26468</strain>
    </source>
</reference>
<dbReference type="CDD" id="cd00586">
    <property type="entry name" value="4HBT"/>
    <property type="match status" value="1"/>
</dbReference>
<dbReference type="Gene3D" id="3.10.129.10">
    <property type="entry name" value="Hotdog Thioesterase"/>
    <property type="match status" value="1"/>
</dbReference>
<keyword evidence="2" id="KW-0378">Hydrolase</keyword>
<dbReference type="PANTHER" id="PTHR31793:SF27">
    <property type="entry name" value="NOVEL THIOESTERASE SUPERFAMILY DOMAIN AND SAPOSIN A-TYPE DOMAIN CONTAINING PROTEIN (0610012H03RIK)"/>
    <property type="match status" value="1"/>
</dbReference>
<dbReference type="EMBL" id="JAEAGR010000006">
    <property type="protein sequence ID" value="MBH1940848.1"/>
    <property type="molecule type" value="Genomic_DNA"/>
</dbReference>
<dbReference type="SUPFAM" id="SSF54637">
    <property type="entry name" value="Thioesterase/thiol ester dehydrase-isomerase"/>
    <property type="match status" value="1"/>
</dbReference>
<evidence type="ECO:0000313" key="3">
    <source>
        <dbReference type="EMBL" id="MBH1940848.1"/>
    </source>
</evidence>
<dbReference type="Pfam" id="PF13279">
    <property type="entry name" value="4HBT_2"/>
    <property type="match status" value="1"/>
</dbReference>
<evidence type="ECO:0000313" key="4">
    <source>
        <dbReference type="Proteomes" id="UP000623269"/>
    </source>
</evidence>
<comment type="similarity">
    <text evidence="1">Belongs to the 4-hydroxybenzoyl-CoA thioesterase family.</text>
</comment>
<protein>
    <submittedName>
        <fullName evidence="3">Acyl-CoA thioesterase</fullName>
    </submittedName>
</protein>
<dbReference type="AlphaFoldDB" id="A0A8J7KZS4"/>
<comment type="caution">
    <text evidence="3">The sequence shown here is derived from an EMBL/GenBank/DDBJ whole genome shotgun (WGS) entry which is preliminary data.</text>
</comment>
<accession>A0A8J7KZS4</accession>
<dbReference type="Proteomes" id="UP000623269">
    <property type="component" value="Unassembled WGS sequence"/>
</dbReference>
<sequence length="161" mass="19020">MNDTSINDAFSKCETEYSKELKPYIHLAKYYETDQMAVIHHSNYIRWFEEARVDFLEQIGLGYDKIEDAGIYSPVLGVECEFKSAVRFNEKIFVIPKLVYFNGFKMTIEYRVLDVDSHQLRARGETKHCFVTNDFKPVNLKKDHKDMYDILLNWTGINIKE</sequence>
<name>A0A8J7KZS4_9FIRM</name>